<comment type="caution">
    <text evidence="3">The sequence shown here is derived from an EMBL/GenBank/DDBJ whole genome shotgun (WGS) entry which is preliminary data.</text>
</comment>
<dbReference type="EMBL" id="JAKNCJ010000003">
    <property type="protein sequence ID" value="MCL6423451.1"/>
    <property type="molecule type" value="Genomic_DNA"/>
</dbReference>
<protein>
    <submittedName>
        <fullName evidence="3">DUF3093 domain-containing protein</fullName>
    </submittedName>
</protein>
<feature type="transmembrane region" description="Helical" evidence="2">
    <location>
        <begin position="64"/>
        <end position="82"/>
    </location>
</feature>
<feature type="transmembrane region" description="Helical" evidence="2">
    <location>
        <begin position="39"/>
        <end position="57"/>
    </location>
</feature>
<evidence type="ECO:0000313" key="3">
    <source>
        <dbReference type="EMBL" id="MCL6423451.1"/>
    </source>
</evidence>
<evidence type="ECO:0000256" key="1">
    <source>
        <dbReference type="SAM" id="MobiDB-lite"/>
    </source>
</evidence>
<dbReference type="RefSeq" id="WP_249737528.1">
    <property type="nucleotide sequence ID" value="NZ_JAKNCJ010000003.1"/>
</dbReference>
<gene>
    <name evidence="3" type="ORF">Bequi_08630</name>
</gene>
<feature type="compositionally biased region" description="Polar residues" evidence="1">
    <location>
        <begin position="1"/>
        <end position="10"/>
    </location>
</feature>
<proteinExistence type="predicted"/>
<dbReference type="InterPro" id="IPR021443">
    <property type="entry name" value="DUF3093"/>
</dbReference>
<keyword evidence="2" id="KW-1133">Transmembrane helix</keyword>
<accession>A0ABT0R0L2</accession>
<sequence length="178" mass="18245">MPEVTASTPAADSADLAPGPAEDPAGSGPLYTERLTPGPGTWVVVVIAGAVLGVLLVPVSLTAALVTGIIGIIAACIAAWLTSPVIEVDADQLRLGRARIPVSLLGAPQALPRAQWDKVMSTGFEPLAFHCTRGWIHTGLRVPVLDPADPTPAWVASSRAPEDLALAITAAQAGRPRS</sequence>
<dbReference type="Proteomes" id="UP001203761">
    <property type="component" value="Unassembled WGS sequence"/>
</dbReference>
<dbReference type="Pfam" id="PF11292">
    <property type="entry name" value="DUF3093"/>
    <property type="match status" value="1"/>
</dbReference>
<organism evidence="3 4">
    <name type="scientific">Brachybacterium equifaecis</name>
    <dbReference type="NCBI Taxonomy" id="2910770"/>
    <lineage>
        <taxon>Bacteria</taxon>
        <taxon>Bacillati</taxon>
        <taxon>Actinomycetota</taxon>
        <taxon>Actinomycetes</taxon>
        <taxon>Micrococcales</taxon>
        <taxon>Dermabacteraceae</taxon>
        <taxon>Brachybacterium</taxon>
    </lineage>
</organism>
<evidence type="ECO:0000313" key="4">
    <source>
        <dbReference type="Proteomes" id="UP001203761"/>
    </source>
</evidence>
<keyword evidence="2" id="KW-0812">Transmembrane</keyword>
<reference evidence="3" key="1">
    <citation type="submission" date="2022-02" db="EMBL/GenBank/DDBJ databases">
        <authorList>
            <person name="Lee M."/>
            <person name="Kim S.-J."/>
            <person name="Jung M.-Y."/>
        </authorList>
    </citation>
    <scope>NUCLEOTIDE SEQUENCE</scope>
    <source>
        <strain evidence="3">JHP9</strain>
    </source>
</reference>
<keyword evidence="4" id="KW-1185">Reference proteome</keyword>
<name>A0ABT0R0L2_9MICO</name>
<keyword evidence="2" id="KW-0472">Membrane</keyword>
<feature type="region of interest" description="Disordered" evidence="1">
    <location>
        <begin position="1"/>
        <end position="32"/>
    </location>
</feature>
<evidence type="ECO:0000256" key="2">
    <source>
        <dbReference type="SAM" id="Phobius"/>
    </source>
</evidence>